<dbReference type="eggNOG" id="KOG3589">
    <property type="taxonomic scope" value="Eukaryota"/>
</dbReference>
<proteinExistence type="predicted"/>
<dbReference type="EMBL" id="AFWA02000007">
    <property type="protein sequence ID" value="EMR08991.1"/>
    <property type="molecule type" value="Genomic_DNA"/>
</dbReference>
<dbReference type="PANTHER" id="PTHR10845:SF192">
    <property type="entry name" value="DOUBLE HIT, ISOFORM B"/>
    <property type="match status" value="1"/>
</dbReference>
<dbReference type="SMART" id="SM00315">
    <property type="entry name" value="RGS"/>
    <property type="match status" value="1"/>
</dbReference>
<evidence type="ECO:0000313" key="4">
    <source>
        <dbReference type="EMBL" id="EMR08991.1"/>
    </source>
</evidence>
<dbReference type="AlphaFoldDB" id="M7NPG6"/>
<feature type="domain" description="RGS" evidence="2">
    <location>
        <begin position="372"/>
        <end position="498"/>
    </location>
</feature>
<keyword evidence="1" id="KW-0734">Signal transduction inhibitor</keyword>
<sequence length="526" mass="60618">MHQSSTRLMRMTADGRPFTNDYKDLFSTLIASLSLNTHRVHFKTFPFSFTTEEALANLRYLKLTHSTRLPDAKDPSRILVTTSTTTFSMAEDIAKLLCQRFILSHFIESVNEKNLTIFKDKAIWKLTPKGIAIVSRFVKRNGVDTPVINDLLASPYNTMQLVILERDPETDAILQDPFMIEIIFRHFVGIKPNIVSSNIQDSPDDYTDGIVGVRIIEQKFIESSRYCFNGLSAFLWLMRCCTTITYREAIEIATIFINQNLIIRENTESPSKSDSFKFSSSKNDIYMLTDKGFSISGWKDLDVYSISTVTTKSKFFFIGANRKKQTTIKNIRPKIIQKTDPESYLTFQKDIFYDINTGLLNNETNHKRLFIILNDPALRFQFRIFLQENYCEENLSFYFESIQFFQLAEHAIDPISIQESLTKAYDIYNAFLVEGSPCELNLDYALKQSLADCMTTIVLNDNETMKNTLDSVVKLFDKAQKQILRLMARDSVPKFLQSATQLKNDTNQFQEFMKPTFSTHPISQTS</sequence>
<organism evidence="4 5">
    <name type="scientific">Pneumocystis murina (strain B123)</name>
    <name type="common">Mouse pneumocystis pneumonia agent</name>
    <name type="synonym">Pneumocystis carinii f. sp. muris</name>
    <dbReference type="NCBI Taxonomy" id="1069680"/>
    <lineage>
        <taxon>Eukaryota</taxon>
        <taxon>Fungi</taxon>
        <taxon>Dikarya</taxon>
        <taxon>Ascomycota</taxon>
        <taxon>Taphrinomycotina</taxon>
        <taxon>Pneumocystomycetes</taxon>
        <taxon>Pneumocystaceae</taxon>
        <taxon>Pneumocystis</taxon>
    </lineage>
</organism>
<dbReference type="InterPro" id="IPR000591">
    <property type="entry name" value="DEP_dom"/>
</dbReference>
<protein>
    <recommendedName>
        <fullName evidence="6">RGS domain-containing protein</fullName>
    </recommendedName>
</protein>
<dbReference type="PRINTS" id="PR01301">
    <property type="entry name" value="RGSPROTEIN"/>
</dbReference>
<dbReference type="RefSeq" id="XP_007874797.1">
    <property type="nucleotide sequence ID" value="XM_007876606.1"/>
</dbReference>
<dbReference type="SUPFAM" id="SSF48097">
    <property type="entry name" value="Regulator of G-protein signaling, RGS"/>
    <property type="match status" value="1"/>
</dbReference>
<dbReference type="STRING" id="1069680.M7NPG6"/>
<dbReference type="PROSITE" id="PS50186">
    <property type="entry name" value="DEP"/>
    <property type="match status" value="1"/>
</dbReference>
<dbReference type="GeneID" id="19896456"/>
<name>M7NPG6_PNEMU</name>
<feature type="domain" description="DEP" evidence="3">
    <location>
        <begin position="227"/>
        <end position="290"/>
    </location>
</feature>
<dbReference type="Gene3D" id="1.10.10.10">
    <property type="entry name" value="Winged helix-like DNA-binding domain superfamily/Winged helix DNA-binding domain"/>
    <property type="match status" value="2"/>
</dbReference>
<dbReference type="Pfam" id="PF25889">
    <property type="entry name" value="WHD_Fungal_DR"/>
    <property type="match status" value="1"/>
</dbReference>
<comment type="caution">
    <text evidence="4">The sequence shown here is derived from an EMBL/GenBank/DDBJ whole genome shotgun (WGS) entry which is preliminary data.</text>
</comment>
<dbReference type="InterPro" id="IPR036390">
    <property type="entry name" value="WH_DNA-bd_sf"/>
</dbReference>
<dbReference type="PROSITE" id="PS50132">
    <property type="entry name" value="RGS"/>
    <property type="match status" value="1"/>
</dbReference>
<dbReference type="Proteomes" id="UP000011958">
    <property type="component" value="Unassembled WGS sequence"/>
</dbReference>
<dbReference type="PANTHER" id="PTHR10845">
    <property type="entry name" value="REGULATOR OF G PROTEIN SIGNALING"/>
    <property type="match status" value="1"/>
</dbReference>
<evidence type="ECO:0000313" key="5">
    <source>
        <dbReference type="Proteomes" id="UP000011958"/>
    </source>
</evidence>
<dbReference type="SMART" id="SM00049">
    <property type="entry name" value="DEP"/>
    <property type="match status" value="2"/>
</dbReference>
<accession>M7NPG6</accession>
<dbReference type="GO" id="GO:0035556">
    <property type="term" value="P:intracellular signal transduction"/>
    <property type="evidence" value="ECO:0007669"/>
    <property type="project" value="InterPro"/>
</dbReference>
<evidence type="ECO:0000259" key="3">
    <source>
        <dbReference type="PROSITE" id="PS50186"/>
    </source>
</evidence>
<dbReference type="HOGENOM" id="CLU_013365_1_0_1"/>
<dbReference type="VEuPathDB" id="FungiDB:PNEG_02767"/>
<dbReference type="GO" id="GO:0009968">
    <property type="term" value="P:negative regulation of signal transduction"/>
    <property type="evidence" value="ECO:0007669"/>
    <property type="project" value="UniProtKB-KW"/>
</dbReference>
<dbReference type="OMA" id="DPGMRYL"/>
<dbReference type="Gene3D" id="1.10.167.10">
    <property type="entry name" value="Regulator of G-protein Signalling 4, domain 2"/>
    <property type="match status" value="1"/>
</dbReference>
<dbReference type="InterPro" id="IPR058855">
    <property type="entry name" value="RGS1/SST2-like_Fungal-DR"/>
</dbReference>
<dbReference type="OrthoDB" id="196547at2759"/>
<dbReference type="InterPro" id="IPR036388">
    <property type="entry name" value="WH-like_DNA-bd_sf"/>
</dbReference>
<dbReference type="InterPro" id="IPR036305">
    <property type="entry name" value="RGS_sf"/>
</dbReference>
<dbReference type="Pfam" id="PF00615">
    <property type="entry name" value="RGS"/>
    <property type="match status" value="1"/>
</dbReference>
<dbReference type="InterPro" id="IPR016137">
    <property type="entry name" value="RGS"/>
</dbReference>
<keyword evidence="5" id="KW-1185">Reference proteome</keyword>
<dbReference type="SUPFAM" id="SSF46785">
    <property type="entry name" value="Winged helix' DNA-binding domain"/>
    <property type="match status" value="1"/>
</dbReference>
<evidence type="ECO:0000259" key="2">
    <source>
        <dbReference type="PROSITE" id="PS50132"/>
    </source>
</evidence>
<evidence type="ECO:0008006" key="6">
    <source>
        <dbReference type="Google" id="ProtNLM"/>
    </source>
</evidence>
<evidence type="ECO:0000256" key="1">
    <source>
        <dbReference type="ARBA" id="ARBA00022700"/>
    </source>
</evidence>
<dbReference type="InterPro" id="IPR044926">
    <property type="entry name" value="RGS_subdomain_2"/>
</dbReference>
<reference evidence="5" key="1">
    <citation type="journal article" date="2016" name="Nat. Commun.">
        <title>Genome analysis of three Pneumocystis species reveals adaptation mechanisms to life exclusively in mammalian hosts.</title>
        <authorList>
            <person name="Ma L."/>
            <person name="Chen Z."/>
            <person name="Huang D.W."/>
            <person name="Kutty G."/>
            <person name="Ishihara M."/>
            <person name="Wang H."/>
            <person name="Abouelleil A."/>
            <person name="Bishop L."/>
            <person name="Davey E."/>
            <person name="Deng R."/>
            <person name="Deng X."/>
            <person name="Fan L."/>
            <person name="Fantoni G."/>
            <person name="Fitzgerald M."/>
            <person name="Gogineni E."/>
            <person name="Goldberg J.M."/>
            <person name="Handley G."/>
            <person name="Hu X."/>
            <person name="Huber C."/>
            <person name="Jiao X."/>
            <person name="Jones K."/>
            <person name="Levin J.Z."/>
            <person name="Liu Y."/>
            <person name="Macdonald P."/>
            <person name="Melnikov A."/>
            <person name="Raley C."/>
            <person name="Sassi M."/>
            <person name="Sherman B.T."/>
            <person name="Song X."/>
            <person name="Sykes S."/>
            <person name="Tran B."/>
            <person name="Walsh L."/>
            <person name="Xia Y."/>
            <person name="Yang J."/>
            <person name="Young S."/>
            <person name="Zeng Q."/>
            <person name="Zheng X."/>
            <person name="Stephens R."/>
            <person name="Nusbaum C."/>
            <person name="Birren B.W."/>
            <person name="Azadi P."/>
            <person name="Lempicki R.A."/>
            <person name="Cuomo C.A."/>
            <person name="Kovacs J.A."/>
        </authorList>
    </citation>
    <scope>NUCLEOTIDE SEQUENCE [LARGE SCALE GENOMIC DNA]</scope>
    <source>
        <strain evidence="5">B123</strain>
    </source>
</reference>
<gene>
    <name evidence="4" type="ORF">PNEG_02767</name>
</gene>